<dbReference type="OrthoDB" id="552127at2759"/>
<dbReference type="AlphaFoldDB" id="A0A2J8AE93"/>
<comment type="caution">
    <text evidence="2">The sequence shown here is derived from an EMBL/GenBank/DDBJ whole genome shotgun (WGS) entry which is preliminary data.</text>
</comment>
<feature type="compositionally biased region" description="Low complexity" evidence="1">
    <location>
        <begin position="88"/>
        <end position="98"/>
    </location>
</feature>
<sequence length="373" mass="38778">MLRSSTAKQQSSKQSPSLAVVRWQLRSEARDGVGDEPMTQPDSTFVGSHKKQGSVYRGNIMLGSRHRGLGRGADLARSRRPGAVPQANNSNQSSGSQGRIASEVRTPNGPIKWGCYLSTRSTLEAFGVMGGGKLGTTEADGKPALSLTLGSLPGVDLRVFHTLRSSVPAVEAPVDRWAEFVGVPADTNRHVSFLMFSDPRFTQMYQILEGLDYSFPRAAKMGGMLSVGVRSRQRAMFAWSAQQDVRKRIEPSALAAAVTAAPAAASAASLAAANDAPGAEAADAAAGGGGGGWFQRSLDFLSKLTGGAGGGAFEGVLGGDGAEEAAEAAEEEADLHNGMYMYGGVCLVLHGDVKLDTIVSQVGGRVGGQVGPE</sequence>
<keyword evidence="3" id="KW-1185">Reference proteome</keyword>
<dbReference type="PANTHER" id="PTHR14939">
    <property type="entry name" value="F-BOX ONLY PROTEIN 22"/>
    <property type="match status" value="1"/>
</dbReference>
<accession>A0A2J8AE93</accession>
<evidence type="ECO:0000256" key="1">
    <source>
        <dbReference type="SAM" id="MobiDB-lite"/>
    </source>
</evidence>
<organism evidence="2 3">
    <name type="scientific">Tetrabaena socialis</name>
    <dbReference type="NCBI Taxonomy" id="47790"/>
    <lineage>
        <taxon>Eukaryota</taxon>
        <taxon>Viridiplantae</taxon>
        <taxon>Chlorophyta</taxon>
        <taxon>core chlorophytes</taxon>
        <taxon>Chlorophyceae</taxon>
        <taxon>CS clade</taxon>
        <taxon>Chlamydomonadales</taxon>
        <taxon>Tetrabaenaceae</taxon>
        <taxon>Tetrabaena</taxon>
    </lineage>
</organism>
<gene>
    <name evidence="2" type="ORF">TSOC_002346</name>
</gene>
<dbReference type="GO" id="GO:0032436">
    <property type="term" value="P:positive regulation of proteasomal ubiquitin-dependent protein catabolic process"/>
    <property type="evidence" value="ECO:0007669"/>
    <property type="project" value="TreeGrafter"/>
</dbReference>
<protein>
    <submittedName>
        <fullName evidence="2">Uncharacterized protein</fullName>
    </submittedName>
</protein>
<dbReference type="PANTHER" id="PTHR14939:SF5">
    <property type="entry name" value="F-BOX ONLY PROTEIN 22"/>
    <property type="match status" value="1"/>
</dbReference>
<feature type="region of interest" description="Disordered" evidence="1">
    <location>
        <begin position="26"/>
        <end position="106"/>
    </location>
</feature>
<name>A0A2J8AE93_9CHLO</name>
<dbReference type="GO" id="GO:0000209">
    <property type="term" value="P:protein polyubiquitination"/>
    <property type="evidence" value="ECO:0007669"/>
    <property type="project" value="TreeGrafter"/>
</dbReference>
<dbReference type="EMBL" id="PGGS01000045">
    <property type="protein sequence ID" value="PNH10845.1"/>
    <property type="molecule type" value="Genomic_DNA"/>
</dbReference>
<dbReference type="Proteomes" id="UP000236333">
    <property type="component" value="Unassembled WGS sequence"/>
</dbReference>
<evidence type="ECO:0000313" key="2">
    <source>
        <dbReference type="EMBL" id="PNH10845.1"/>
    </source>
</evidence>
<reference evidence="2 3" key="1">
    <citation type="journal article" date="2017" name="Mol. Biol. Evol.">
        <title>The 4-celled Tetrabaena socialis nuclear genome reveals the essential components for genetic control of cell number at the origin of multicellularity in the volvocine lineage.</title>
        <authorList>
            <person name="Featherston J."/>
            <person name="Arakaki Y."/>
            <person name="Hanschen E.R."/>
            <person name="Ferris P.J."/>
            <person name="Michod R.E."/>
            <person name="Olson B.J.S.C."/>
            <person name="Nozaki H."/>
            <person name="Durand P.M."/>
        </authorList>
    </citation>
    <scope>NUCLEOTIDE SEQUENCE [LARGE SCALE GENOMIC DNA]</scope>
    <source>
        <strain evidence="2 3">NIES-571</strain>
    </source>
</reference>
<proteinExistence type="predicted"/>
<evidence type="ECO:0000313" key="3">
    <source>
        <dbReference type="Proteomes" id="UP000236333"/>
    </source>
</evidence>